<sequence>MRAWWGQYGHSATRLTMGGLGQAQACGDAGNGMRARGRRMEGVGLSVQGRMRAAVDGGWGTASIGAHVASPLPASRASAFNRQSEE</sequence>
<dbReference type="Proteomes" id="UP000287033">
    <property type="component" value="Unassembled WGS sequence"/>
</dbReference>
<evidence type="ECO:0000313" key="2">
    <source>
        <dbReference type="Proteomes" id="UP000287033"/>
    </source>
</evidence>
<accession>A0A401T2X5</accession>
<comment type="caution">
    <text evidence="1">The sequence shown here is derived from an EMBL/GenBank/DDBJ whole genome shotgun (WGS) entry which is preliminary data.</text>
</comment>
<gene>
    <name evidence="1" type="ORF">chiPu_0015505</name>
</gene>
<reference evidence="1 2" key="1">
    <citation type="journal article" date="2018" name="Nat. Ecol. Evol.">
        <title>Shark genomes provide insights into elasmobranch evolution and the origin of vertebrates.</title>
        <authorList>
            <person name="Hara Y"/>
            <person name="Yamaguchi K"/>
            <person name="Onimaru K"/>
            <person name="Kadota M"/>
            <person name="Koyanagi M"/>
            <person name="Keeley SD"/>
            <person name="Tatsumi K"/>
            <person name="Tanaka K"/>
            <person name="Motone F"/>
            <person name="Kageyama Y"/>
            <person name="Nozu R"/>
            <person name="Adachi N"/>
            <person name="Nishimura O"/>
            <person name="Nakagawa R"/>
            <person name="Tanegashima C"/>
            <person name="Kiyatake I"/>
            <person name="Matsumoto R"/>
            <person name="Murakumo K"/>
            <person name="Nishida K"/>
            <person name="Terakita A"/>
            <person name="Kuratani S"/>
            <person name="Sato K"/>
            <person name="Hyodo S Kuraku.S."/>
        </authorList>
    </citation>
    <scope>NUCLEOTIDE SEQUENCE [LARGE SCALE GENOMIC DNA]</scope>
</reference>
<dbReference type="AlphaFoldDB" id="A0A401T2X5"/>
<proteinExistence type="predicted"/>
<name>A0A401T2X5_CHIPU</name>
<protein>
    <submittedName>
        <fullName evidence="1">Uncharacterized protein</fullName>
    </submittedName>
</protein>
<evidence type="ECO:0000313" key="1">
    <source>
        <dbReference type="EMBL" id="GCC37005.1"/>
    </source>
</evidence>
<dbReference type="EMBL" id="BEZZ01000924">
    <property type="protein sequence ID" value="GCC37005.1"/>
    <property type="molecule type" value="Genomic_DNA"/>
</dbReference>
<organism evidence="1 2">
    <name type="scientific">Chiloscyllium punctatum</name>
    <name type="common">Brownbanded bambooshark</name>
    <name type="synonym">Hemiscyllium punctatum</name>
    <dbReference type="NCBI Taxonomy" id="137246"/>
    <lineage>
        <taxon>Eukaryota</taxon>
        <taxon>Metazoa</taxon>
        <taxon>Chordata</taxon>
        <taxon>Craniata</taxon>
        <taxon>Vertebrata</taxon>
        <taxon>Chondrichthyes</taxon>
        <taxon>Elasmobranchii</taxon>
        <taxon>Galeomorphii</taxon>
        <taxon>Galeoidea</taxon>
        <taxon>Orectolobiformes</taxon>
        <taxon>Hemiscylliidae</taxon>
        <taxon>Chiloscyllium</taxon>
    </lineage>
</organism>
<keyword evidence="2" id="KW-1185">Reference proteome</keyword>